<sequence length="407" mass="44921">MIEQITTESTNGKIGAVMVLGAGVAGIQASLDLAEMGFKVYLVEDQPSIGGAMAQLDKTFPTNDCAMCLLSPKLVDTARHHNIEIITNAQLHKVDGQAGNFSVTVKKRPRFIDEDKCTGCGTCTTNCPVRNIAHFEEVDEIGQVQLDEEDSQTLQEILTRHEAERAAVISVLQDVNAHYRYLPEDVLRHVAHALKLPLSQVYGIATFYNSFSLVPRGRYVVRVCMGTACHVKGGHRILQALERTLAIPAGGTTEDKNFSLEEVRCLGCCGLAPVITINEDLYGSVTQAKLPKILDRYQGEPVAAETTTAYARELMVYLWDGISAMWAERGAINEADYFQQGLKDELGDMAPALIPAPKGPGSRHTRKMLMHEALKWKPNPEDASKLPPPWLMPRMRFHPDCHDSIRT</sequence>
<dbReference type="FunFam" id="3.40.30.10:FF:000015">
    <property type="entry name" value="NADH-quinone oxidoreductase subunit E"/>
    <property type="match status" value="1"/>
</dbReference>
<name>A0A0F9W955_9ZZZZ</name>
<dbReference type="Gene3D" id="1.10.10.1590">
    <property type="entry name" value="NADH-quinone oxidoreductase subunit E"/>
    <property type="match status" value="1"/>
</dbReference>
<reference evidence="8" key="1">
    <citation type="journal article" date="2015" name="Nature">
        <title>Complex archaea that bridge the gap between prokaryotes and eukaryotes.</title>
        <authorList>
            <person name="Spang A."/>
            <person name="Saw J.H."/>
            <person name="Jorgensen S.L."/>
            <person name="Zaremba-Niedzwiedzka K."/>
            <person name="Martijn J."/>
            <person name="Lind A.E."/>
            <person name="van Eijk R."/>
            <person name="Schleper C."/>
            <person name="Guy L."/>
            <person name="Ettema T.J."/>
        </authorList>
    </citation>
    <scope>NUCLEOTIDE SEQUENCE</scope>
</reference>
<keyword evidence="4" id="KW-0408">Iron</keyword>
<dbReference type="CDD" id="cd03064">
    <property type="entry name" value="TRX_Fd_NuoE"/>
    <property type="match status" value="1"/>
</dbReference>
<dbReference type="NCBIfam" id="NF005722">
    <property type="entry name" value="PRK07539.1-2"/>
    <property type="match status" value="1"/>
</dbReference>
<evidence type="ECO:0000256" key="5">
    <source>
        <dbReference type="ARBA" id="ARBA00023014"/>
    </source>
</evidence>
<dbReference type="InterPro" id="IPR036249">
    <property type="entry name" value="Thioredoxin-like_sf"/>
</dbReference>
<dbReference type="PANTHER" id="PTHR43342:SF1">
    <property type="entry name" value="BIFURCATING [FEFE] HYDROGENASE GAMMA SUBUNIT"/>
    <property type="match status" value="1"/>
</dbReference>
<dbReference type="PANTHER" id="PTHR43342">
    <property type="entry name" value="NADH-QUINONE OXIDOREDUCTASE, E SUBUNIT"/>
    <property type="match status" value="1"/>
</dbReference>
<dbReference type="Pfam" id="PF12797">
    <property type="entry name" value="Fer4_2"/>
    <property type="match status" value="1"/>
</dbReference>
<dbReference type="GO" id="GO:0046872">
    <property type="term" value="F:metal ion binding"/>
    <property type="evidence" value="ECO:0007669"/>
    <property type="project" value="UniProtKB-KW"/>
</dbReference>
<feature type="non-terminal residue" evidence="8">
    <location>
        <position position="407"/>
    </location>
</feature>
<dbReference type="Gene3D" id="3.30.70.20">
    <property type="match status" value="1"/>
</dbReference>
<dbReference type="SUPFAM" id="SSF51905">
    <property type="entry name" value="FAD/NAD(P)-binding domain"/>
    <property type="match status" value="1"/>
</dbReference>
<dbReference type="GO" id="GO:0016491">
    <property type="term" value="F:oxidoreductase activity"/>
    <property type="evidence" value="ECO:0007669"/>
    <property type="project" value="InterPro"/>
</dbReference>
<keyword evidence="2" id="KW-0001">2Fe-2S</keyword>
<dbReference type="EMBL" id="LAZR01000323">
    <property type="protein sequence ID" value="KKN74608.1"/>
    <property type="molecule type" value="Genomic_DNA"/>
</dbReference>
<proteinExistence type="inferred from homology"/>
<dbReference type="InterPro" id="IPR028431">
    <property type="entry name" value="NADP_DH_HndA-like"/>
</dbReference>
<dbReference type="PROSITE" id="PS01099">
    <property type="entry name" value="COMPLEX1_24K"/>
    <property type="match status" value="1"/>
</dbReference>
<evidence type="ECO:0000313" key="8">
    <source>
        <dbReference type="EMBL" id="KKN74608.1"/>
    </source>
</evidence>
<dbReference type="PROSITE" id="PS00198">
    <property type="entry name" value="4FE4S_FER_1"/>
    <property type="match status" value="1"/>
</dbReference>
<dbReference type="InterPro" id="IPR002023">
    <property type="entry name" value="NuoE-like"/>
</dbReference>
<comment type="similarity">
    <text evidence="1">Belongs to the complex I 24 kDa subunit family.</text>
</comment>
<dbReference type="InterPro" id="IPR041921">
    <property type="entry name" value="NuoE_N"/>
</dbReference>
<protein>
    <recommendedName>
        <fullName evidence="7">4Fe-4S ferredoxin-type domain-containing protein</fullName>
    </recommendedName>
</protein>
<comment type="cofactor">
    <cofactor evidence="6">
        <name>[2Fe-2S] cluster</name>
        <dbReference type="ChEBI" id="CHEBI:190135"/>
    </cofactor>
</comment>
<organism evidence="8">
    <name type="scientific">marine sediment metagenome</name>
    <dbReference type="NCBI Taxonomy" id="412755"/>
    <lineage>
        <taxon>unclassified sequences</taxon>
        <taxon>metagenomes</taxon>
        <taxon>ecological metagenomes</taxon>
    </lineage>
</organism>
<dbReference type="Pfam" id="PF12831">
    <property type="entry name" value="FAD_oxidored"/>
    <property type="match status" value="1"/>
</dbReference>
<dbReference type="AlphaFoldDB" id="A0A0F9W955"/>
<dbReference type="InterPro" id="IPR042128">
    <property type="entry name" value="NuoE_dom"/>
</dbReference>
<comment type="caution">
    <text evidence="8">The sequence shown here is derived from an EMBL/GenBank/DDBJ whole genome shotgun (WGS) entry which is preliminary data.</text>
</comment>
<dbReference type="Gene3D" id="3.40.50.720">
    <property type="entry name" value="NAD(P)-binding Rossmann-like Domain"/>
    <property type="match status" value="1"/>
</dbReference>
<evidence type="ECO:0000256" key="6">
    <source>
        <dbReference type="ARBA" id="ARBA00034078"/>
    </source>
</evidence>
<evidence type="ECO:0000256" key="2">
    <source>
        <dbReference type="ARBA" id="ARBA00022714"/>
    </source>
</evidence>
<gene>
    <name evidence="8" type="ORF">LCGC14_0389290</name>
</gene>
<dbReference type="InterPro" id="IPR036188">
    <property type="entry name" value="FAD/NAD-bd_sf"/>
</dbReference>
<evidence type="ECO:0000256" key="3">
    <source>
        <dbReference type="ARBA" id="ARBA00022723"/>
    </source>
</evidence>
<evidence type="ECO:0000256" key="1">
    <source>
        <dbReference type="ARBA" id="ARBA00010643"/>
    </source>
</evidence>
<dbReference type="GO" id="GO:0051537">
    <property type="term" value="F:2 iron, 2 sulfur cluster binding"/>
    <property type="evidence" value="ECO:0007669"/>
    <property type="project" value="UniProtKB-KW"/>
</dbReference>
<dbReference type="Pfam" id="PF01257">
    <property type="entry name" value="2Fe-2S_thioredx"/>
    <property type="match status" value="1"/>
</dbReference>
<dbReference type="InterPro" id="IPR017900">
    <property type="entry name" value="4Fe4S_Fe_S_CS"/>
</dbReference>
<keyword evidence="5" id="KW-0411">Iron-sulfur</keyword>
<keyword evidence="3" id="KW-0479">Metal-binding</keyword>
<accession>A0A0F9W955</accession>
<dbReference type="InterPro" id="IPR017896">
    <property type="entry name" value="4Fe4S_Fe-S-bd"/>
</dbReference>
<dbReference type="Gene3D" id="3.40.30.10">
    <property type="entry name" value="Glutaredoxin"/>
    <property type="match status" value="1"/>
</dbReference>
<dbReference type="PROSITE" id="PS51379">
    <property type="entry name" value="4FE4S_FER_2"/>
    <property type="match status" value="1"/>
</dbReference>
<evidence type="ECO:0000259" key="7">
    <source>
        <dbReference type="PROSITE" id="PS51379"/>
    </source>
</evidence>
<dbReference type="SUPFAM" id="SSF52833">
    <property type="entry name" value="Thioredoxin-like"/>
    <property type="match status" value="1"/>
</dbReference>
<dbReference type="SUPFAM" id="SSF54862">
    <property type="entry name" value="4Fe-4S ferredoxins"/>
    <property type="match status" value="1"/>
</dbReference>
<feature type="domain" description="4Fe-4S ferredoxin-type" evidence="7">
    <location>
        <begin position="107"/>
        <end position="137"/>
    </location>
</feature>
<evidence type="ECO:0000256" key="4">
    <source>
        <dbReference type="ARBA" id="ARBA00023004"/>
    </source>
</evidence>